<dbReference type="EMBL" id="MU007009">
    <property type="protein sequence ID" value="KAF2436920.1"/>
    <property type="molecule type" value="Genomic_DNA"/>
</dbReference>
<reference evidence="1" key="1">
    <citation type="journal article" date="2020" name="Stud. Mycol.">
        <title>101 Dothideomycetes genomes: a test case for predicting lifestyles and emergence of pathogens.</title>
        <authorList>
            <person name="Haridas S."/>
            <person name="Albert R."/>
            <person name="Binder M."/>
            <person name="Bloem J."/>
            <person name="Labutti K."/>
            <person name="Salamov A."/>
            <person name="Andreopoulos B."/>
            <person name="Baker S."/>
            <person name="Barry K."/>
            <person name="Bills G."/>
            <person name="Bluhm B."/>
            <person name="Cannon C."/>
            <person name="Castanera R."/>
            <person name="Culley D."/>
            <person name="Daum C."/>
            <person name="Ezra D."/>
            <person name="Gonzalez J."/>
            <person name="Henrissat B."/>
            <person name="Kuo A."/>
            <person name="Liang C."/>
            <person name="Lipzen A."/>
            <person name="Lutzoni F."/>
            <person name="Magnuson J."/>
            <person name="Mondo S."/>
            <person name="Nolan M."/>
            <person name="Ohm R."/>
            <person name="Pangilinan J."/>
            <person name="Park H.-J."/>
            <person name="Ramirez L."/>
            <person name="Alfaro M."/>
            <person name="Sun H."/>
            <person name="Tritt A."/>
            <person name="Yoshinaga Y."/>
            <person name="Zwiers L.-H."/>
            <person name="Turgeon B."/>
            <person name="Goodwin S."/>
            <person name="Spatafora J."/>
            <person name="Crous P."/>
            <person name="Grigoriev I."/>
        </authorList>
    </citation>
    <scope>NUCLEOTIDE SEQUENCE</scope>
    <source>
        <strain evidence="1">CBS 130266</strain>
    </source>
</reference>
<proteinExistence type="predicted"/>
<name>A0A9P4P3Y8_9PEZI</name>
<comment type="caution">
    <text evidence="1">The sequence shown here is derived from an EMBL/GenBank/DDBJ whole genome shotgun (WGS) entry which is preliminary data.</text>
</comment>
<evidence type="ECO:0000313" key="1">
    <source>
        <dbReference type="EMBL" id="KAF2436920.1"/>
    </source>
</evidence>
<gene>
    <name evidence="1" type="ORF">EJ08DRAFT_577821</name>
</gene>
<evidence type="ECO:0000313" key="2">
    <source>
        <dbReference type="Proteomes" id="UP000800235"/>
    </source>
</evidence>
<dbReference type="OrthoDB" id="4400538at2759"/>
<dbReference type="AlphaFoldDB" id="A0A9P4P3Y8"/>
<protein>
    <submittedName>
        <fullName evidence="1">Uncharacterized protein</fullName>
    </submittedName>
</protein>
<keyword evidence="2" id="KW-1185">Reference proteome</keyword>
<sequence>MSAISTQLTARLIRQYSHQPFQKDSSHYRLKACAMTGYLCSAFTLPFVPAYIASKRAERDGSYATR</sequence>
<organism evidence="1 2">
    <name type="scientific">Tothia fuscella</name>
    <dbReference type="NCBI Taxonomy" id="1048955"/>
    <lineage>
        <taxon>Eukaryota</taxon>
        <taxon>Fungi</taxon>
        <taxon>Dikarya</taxon>
        <taxon>Ascomycota</taxon>
        <taxon>Pezizomycotina</taxon>
        <taxon>Dothideomycetes</taxon>
        <taxon>Pleosporomycetidae</taxon>
        <taxon>Venturiales</taxon>
        <taxon>Cylindrosympodiaceae</taxon>
        <taxon>Tothia</taxon>
    </lineage>
</organism>
<dbReference type="Proteomes" id="UP000800235">
    <property type="component" value="Unassembled WGS sequence"/>
</dbReference>
<accession>A0A9P4P3Y8</accession>